<evidence type="ECO:0000256" key="1">
    <source>
        <dbReference type="ARBA" id="ARBA00044504"/>
    </source>
</evidence>
<keyword evidence="3" id="KW-1185">Reference proteome</keyword>
<name>A0AA88RBP7_9ASTE</name>
<dbReference type="SUPFAM" id="SSF103473">
    <property type="entry name" value="MFS general substrate transporter"/>
    <property type="match status" value="1"/>
</dbReference>
<dbReference type="PANTHER" id="PTHR11654">
    <property type="entry name" value="OLIGOPEPTIDE TRANSPORTER-RELATED"/>
    <property type="match status" value="1"/>
</dbReference>
<reference evidence="2" key="1">
    <citation type="submission" date="2022-12" db="EMBL/GenBank/DDBJ databases">
        <title>Draft genome assemblies for two species of Escallonia (Escalloniales).</title>
        <authorList>
            <person name="Chanderbali A."/>
            <person name="Dervinis C."/>
            <person name="Anghel I."/>
            <person name="Soltis D."/>
            <person name="Soltis P."/>
            <person name="Zapata F."/>
        </authorList>
    </citation>
    <scope>NUCLEOTIDE SEQUENCE</scope>
    <source>
        <strain evidence="2">UCBG92.1500</strain>
        <tissue evidence="2">Leaf</tissue>
    </source>
</reference>
<comment type="caution">
    <text evidence="2">The sequence shown here is derived from an EMBL/GenBank/DDBJ whole genome shotgun (WGS) entry which is preliminary data.</text>
</comment>
<gene>
    <name evidence="2" type="ORF">RJ640_013689</name>
</gene>
<comment type="similarity">
    <text evidence="1">Belongs to the major facilitator superfamily. Phosphate:H(+) symporter (TC 2.A.1.9) family.</text>
</comment>
<dbReference type="AlphaFoldDB" id="A0AA88RBP7"/>
<proteinExistence type="inferred from homology"/>
<dbReference type="Gene3D" id="1.20.1250.20">
    <property type="entry name" value="MFS general substrate transporter like domains"/>
    <property type="match status" value="1"/>
</dbReference>
<evidence type="ECO:0000313" key="3">
    <source>
        <dbReference type="Proteomes" id="UP001187471"/>
    </source>
</evidence>
<dbReference type="Proteomes" id="UP001187471">
    <property type="component" value="Unassembled WGS sequence"/>
</dbReference>
<accession>A0AA88RBP7</accession>
<organism evidence="2 3">
    <name type="scientific">Escallonia rubra</name>
    <dbReference type="NCBI Taxonomy" id="112253"/>
    <lineage>
        <taxon>Eukaryota</taxon>
        <taxon>Viridiplantae</taxon>
        <taxon>Streptophyta</taxon>
        <taxon>Embryophyta</taxon>
        <taxon>Tracheophyta</taxon>
        <taxon>Spermatophyta</taxon>
        <taxon>Magnoliopsida</taxon>
        <taxon>eudicotyledons</taxon>
        <taxon>Gunneridae</taxon>
        <taxon>Pentapetalae</taxon>
        <taxon>asterids</taxon>
        <taxon>campanulids</taxon>
        <taxon>Escalloniales</taxon>
        <taxon>Escalloniaceae</taxon>
        <taxon>Escallonia</taxon>
    </lineage>
</organism>
<dbReference type="InterPro" id="IPR036259">
    <property type="entry name" value="MFS_trans_sf"/>
</dbReference>
<dbReference type="EMBL" id="JAVXUO010001802">
    <property type="protein sequence ID" value="KAK2979055.1"/>
    <property type="molecule type" value="Genomic_DNA"/>
</dbReference>
<evidence type="ECO:0000313" key="2">
    <source>
        <dbReference type="EMBL" id="KAK2979055.1"/>
    </source>
</evidence>
<protein>
    <submittedName>
        <fullName evidence="2">Uncharacterized protein</fullName>
    </submittedName>
</protein>
<sequence>MLGFIQVLVDKDGADDGVVVDFRGNPVDKSKSGGWLAAGLILGTELSERICVSGISMNLVTYLVGAMHISASKSANTVTNFVGTLNILALLGGFVADAKLGRYLTVAVSAAITALVQYR</sequence>